<accession>A3HWJ6</accession>
<evidence type="ECO:0000259" key="1">
    <source>
        <dbReference type="SMART" id="SM01235"/>
    </source>
</evidence>
<feature type="domain" description="Haem-binding" evidence="1">
    <location>
        <begin position="10"/>
        <end position="146"/>
    </location>
</feature>
<dbReference type="Pfam" id="PF14376">
    <property type="entry name" value="Haem_bd"/>
    <property type="match status" value="1"/>
</dbReference>
<protein>
    <submittedName>
        <fullName evidence="2">Cytochrome c</fullName>
    </submittedName>
</protein>
<evidence type="ECO:0000313" key="2">
    <source>
        <dbReference type="EMBL" id="EAZ80969.1"/>
    </source>
</evidence>
<name>A3HWJ6_9BACT</name>
<comment type="caution">
    <text evidence="2">The sequence shown here is derived from an EMBL/GenBank/DDBJ whole genome shotgun (WGS) entry which is preliminary data.</text>
</comment>
<dbReference type="AlphaFoldDB" id="A3HWJ6"/>
<dbReference type="SMART" id="SM01235">
    <property type="entry name" value="Haem_bd"/>
    <property type="match status" value="1"/>
</dbReference>
<reference evidence="2 3" key="1">
    <citation type="journal article" date="2011" name="J. Bacteriol.">
        <title>Complete genome sequence of Algoriphagus sp. PR1, bacterial prey of a colony-forming choanoflagellate.</title>
        <authorList>
            <person name="Alegado R.A."/>
            <person name="Ferriera S."/>
            <person name="Nusbaum C."/>
            <person name="Young S.K."/>
            <person name="Zeng Q."/>
            <person name="Imamovic A."/>
            <person name="Fairclough S.R."/>
            <person name="King N."/>
        </authorList>
    </citation>
    <scope>NUCLEOTIDE SEQUENCE [LARGE SCALE GENOMIC DNA]</scope>
    <source>
        <strain evidence="2 3">PR1</strain>
    </source>
</reference>
<organism evidence="2 3">
    <name type="scientific">Algoriphagus machipongonensis</name>
    <dbReference type="NCBI Taxonomy" id="388413"/>
    <lineage>
        <taxon>Bacteria</taxon>
        <taxon>Pseudomonadati</taxon>
        <taxon>Bacteroidota</taxon>
        <taxon>Cytophagia</taxon>
        <taxon>Cytophagales</taxon>
        <taxon>Cyclobacteriaceae</taxon>
        <taxon>Algoriphagus</taxon>
    </lineage>
</organism>
<dbReference type="HOGENOM" id="CLU_120447_1_0_10"/>
<evidence type="ECO:0000313" key="3">
    <source>
        <dbReference type="Proteomes" id="UP000003919"/>
    </source>
</evidence>
<dbReference type="RefSeq" id="WP_008202601.1">
    <property type="nucleotide sequence ID" value="NZ_CM001023.1"/>
</dbReference>
<gene>
    <name evidence="2" type="ORF">ALPR1_18073</name>
</gene>
<sequence length="170" mass="19702">MIKKITIGIVIILVAIQFFPTDKNLSDDNTYHISKSYDLPDNVNMILKNACNDCHTNSTNYPWYSNIQPIGFWLNGHITDGKRHLNFSEFTNRPLAYQNHKLEETIEMVEEKEMPLPSYTYLGLHSEANMTEEERQVLIDWAKEQMAMLKATYPADSLVMKRRGPPPPQQ</sequence>
<dbReference type="InterPro" id="IPR025992">
    <property type="entry name" value="Haem-bd"/>
</dbReference>
<dbReference type="EMBL" id="AAXU02000001">
    <property type="protein sequence ID" value="EAZ80969.1"/>
    <property type="molecule type" value="Genomic_DNA"/>
</dbReference>
<dbReference type="Proteomes" id="UP000003919">
    <property type="component" value="Unassembled WGS sequence"/>
</dbReference>
<dbReference type="STRING" id="388413.ALPR1_18073"/>
<keyword evidence="3" id="KW-1185">Reference proteome</keyword>
<proteinExistence type="predicted"/>
<dbReference type="eggNOG" id="COG2010">
    <property type="taxonomic scope" value="Bacteria"/>
</dbReference>
<dbReference type="OrthoDB" id="196738at2"/>